<dbReference type="Proteomes" id="UP000790377">
    <property type="component" value="Unassembled WGS sequence"/>
</dbReference>
<dbReference type="EMBL" id="MU267634">
    <property type="protein sequence ID" value="KAH7913275.1"/>
    <property type="molecule type" value="Genomic_DNA"/>
</dbReference>
<gene>
    <name evidence="1" type="ORF">BJ138DRAFT_1111624</name>
</gene>
<proteinExistence type="predicted"/>
<sequence>MGKHTVLGFLREQWTELPVSSANIGDKSLLVVGANAGLGFEASVHLALLKPGKLLLTCRDEIKCDQTKREVEQRSKASDISSWPLELNSFESVRTFVDRFETEGGRLDVLVANAGVSRFDYTQTQDGWETTLQVNYLSTALLSILMLPHLIASSTPEAASRLLIVSSEAHYLANRLKGANKWPSILGKLNDVKYCSASIMRDRYNISKLLEIMFMRELAARLPFPTPVSVSAINPGFCHSNLAKEIEASPLIGYPFRAFKGIFARSTEMGSRTLVHPAVAPNERTRHGRYLSSYEVTEESDYVLSDEGIEISKRLWAETLEVLGKVDGRVTQIVSQYLSP</sequence>
<accession>A0ACB8AIJ0</accession>
<comment type="caution">
    <text evidence="1">The sequence shown here is derived from an EMBL/GenBank/DDBJ whole genome shotgun (WGS) entry which is preliminary data.</text>
</comment>
<organism evidence="1 2">
    <name type="scientific">Hygrophoropsis aurantiaca</name>
    <dbReference type="NCBI Taxonomy" id="72124"/>
    <lineage>
        <taxon>Eukaryota</taxon>
        <taxon>Fungi</taxon>
        <taxon>Dikarya</taxon>
        <taxon>Basidiomycota</taxon>
        <taxon>Agaricomycotina</taxon>
        <taxon>Agaricomycetes</taxon>
        <taxon>Agaricomycetidae</taxon>
        <taxon>Boletales</taxon>
        <taxon>Coniophorineae</taxon>
        <taxon>Hygrophoropsidaceae</taxon>
        <taxon>Hygrophoropsis</taxon>
    </lineage>
</organism>
<protein>
    <submittedName>
        <fullName evidence="1">Short-chain dehydrogenase</fullName>
    </submittedName>
</protein>
<evidence type="ECO:0000313" key="2">
    <source>
        <dbReference type="Proteomes" id="UP000790377"/>
    </source>
</evidence>
<reference evidence="1" key="1">
    <citation type="journal article" date="2021" name="New Phytol.">
        <title>Evolutionary innovations through gain and loss of genes in the ectomycorrhizal Boletales.</title>
        <authorList>
            <person name="Wu G."/>
            <person name="Miyauchi S."/>
            <person name="Morin E."/>
            <person name="Kuo A."/>
            <person name="Drula E."/>
            <person name="Varga T."/>
            <person name="Kohler A."/>
            <person name="Feng B."/>
            <person name="Cao Y."/>
            <person name="Lipzen A."/>
            <person name="Daum C."/>
            <person name="Hundley H."/>
            <person name="Pangilinan J."/>
            <person name="Johnson J."/>
            <person name="Barry K."/>
            <person name="LaButti K."/>
            <person name="Ng V."/>
            <person name="Ahrendt S."/>
            <person name="Min B."/>
            <person name="Choi I.G."/>
            <person name="Park H."/>
            <person name="Plett J.M."/>
            <person name="Magnuson J."/>
            <person name="Spatafora J.W."/>
            <person name="Nagy L.G."/>
            <person name="Henrissat B."/>
            <person name="Grigoriev I.V."/>
            <person name="Yang Z.L."/>
            <person name="Xu J."/>
            <person name="Martin F.M."/>
        </authorList>
    </citation>
    <scope>NUCLEOTIDE SEQUENCE</scope>
    <source>
        <strain evidence="1">ATCC 28755</strain>
    </source>
</reference>
<evidence type="ECO:0000313" key="1">
    <source>
        <dbReference type="EMBL" id="KAH7913275.1"/>
    </source>
</evidence>
<keyword evidence="2" id="KW-1185">Reference proteome</keyword>
<name>A0ACB8AIJ0_9AGAM</name>